<keyword evidence="6 9" id="KW-0408">Iron</keyword>
<dbReference type="NCBIfam" id="NF033656">
    <property type="entry name" value="DMQ_monoox_COQ7"/>
    <property type="match status" value="1"/>
</dbReference>
<comment type="similarity">
    <text evidence="9">Belongs to the COQ7 family.</text>
</comment>
<comment type="function">
    <text evidence="9">Catalyzes the hydroxylation of 2-nonaprenyl-3-methyl-6-methoxy-1,4-benzoquinol during ubiquinone biosynthesis.</text>
</comment>
<feature type="binding site" evidence="9">
    <location>
        <position position="139"/>
    </location>
    <ligand>
        <name>Fe cation</name>
        <dbReference type="ChEBI" id="CHEBI:24875"/>
        <label>2</label>
    </ligand>
</feature>
<accession>A0A6B3SU33</accession>
<dbReference type="Pfam" id="PF03232">
    <property type="entry name" value="COQ7"/>
    <property type="match status" value="1"/>
</dbReference>
<evidence type="ECO:0000256" key="8">
    <source>
        <dbReference type="ARBA" id="ARBA00023136"/>
    </source>
</evidence>
<sequence length="208" mass="22521">MLSIDSLISNFDRKLRVIAGLSAAARPNPSIELPDGMLSPSERAHSAGLMRVNHVGEVCAQALYESQSRFAQAPAARIQFREAGKEEEDHLAWTAERLRELGSRPSLLNPLWYAGAYVLGSVAAKLGDAHSLGFVVETERQVEAHLAGHLETLPAADNKSRAIVEQMRLDEIAHGEAAKSMGASETPALVRTAMRGMAKIMTATAYYI</sequence>
<feature type="binding site" evidence="9">
    <location>
        <position position="90"/>
    </location>
    <ligand>
        <name>Fe cation</name>
        <dbReference type="ChEBI" id="CHEBI:24875"/>
        <label>1</label>
    </ligand>
</feature>
<organism evidence="10 11">
    <name type="scientific">Noviherbaspirillum galbum</name>
    <dbReference type="NCBI Taxonomy" id="2709383"/>
    <lineage>
        <taxon>Bacteria</taxon>
        <taxon>Pseudomonadati</taxon>
        <taxon>Pseudomonadota</taxon>
        <taxon>Betaproteobacteria</taxon>
        <taxon>Burkholderiales</taxon>
        <taxon>Oxalobacteraceae</taxon>
        <taxon>Noviherbaspirillum</taxon>
    </lineage>
</organism>
<comment type="pathway">
    <text evidence="1 9">Cofactor biosynthesis; ubiquinone biosynthesis.</text>
</comment>
<evidence type="ECO:0000256" key="4">
    <source>
        <dbReference type="ARBA" id="ARBA00022723"/>
    </source>
</evidence>
<dbReference type="InterPro" id="IPR011566">
    <property type="entry name" value="Ubq_synth_Coq7"/>
</dbReference>
<feature type="binding site" evidence="9">
    <location>
        <position position="174"/>
    </location>
    <ligand>
        <name>Fe cation</name>
        <dbReference type="ChEBI" id="CHEBI:24875"/>
        <label>2</label>
    </ligand>
</feature>
<keyword evidence="11" id="KW-1185">Reference proteome</keyword>
<keyword evidence="4 9" id="KW-0479">Metal-binding</keyword>
<gene>
    <name evidence="9 10" type="primary">coq7</name>
    <name evidence="10" type="ORF">G3574_24405</name>
</gene>
<feature type="binding site" evidence="9">
    <location>
        <position position="57"/>
    </location>
    <ligand>
        <name>Fe cation</name>
        <dbReference type="ChEBI" id="CHEBI:24875"/>
        <label>1</label>
    </ligand>
</feature>
<proteinExistence type="inferred from homology"/>
<keyword evidence="2 9" id="KW-1003">Cell membrane</keyword>
<comment type="subcellular location">
    <subcellularLocation>
        <location evidence="9">Cell membrane</location>
        <topology evidence="9">Peripheral membrane protein</topology>
    </subcellularLocation>
</comment>
<evidence type="ECO:0000256" key="9">
    <source>
        <dbReference type="HAMAP-Rule" id="MF_01658"/>
    </source>
</evidence>
<feature type="binding site" evidence="9">
    <location>
        <position position="171"/>
    </location>
    <ligand>
        <name>Fe cation</name>
        <dbReference type="ChEBI" id="CHEBI:24875"/>
        <label>1</label>
    </ligand>
</feature>
<evidence type="ECO:0000313" key="10">
    <source>
        <dbReference type="EMBL" id="NEX64237.1"/>
    </source>
</evidence>
<dbReference type="GO" id="GO:0008682">
    <property type="term" value="F:3-demethoxyubiquinol 3-hydroxylase activity"/>
    <property type="evidence" value="ECO:0007669"/>
    <property type="project" value="UniProtKB-EC"/>
</dbReference>
<dbReference type="RefSeq" id="WP_163968175.1">
    <property type="nucleotide sequence ID" value="NZ_JAAIVB010000079.1"/>
</dbReference>
<reference evidence="10 11" key="1">
    <citation type="submission" date="2020-02" db="EMBL/GenBank/DDBJ databases">
        <authorList>
            <person name="Kim M.K."/>
        </authorList>
    </citation>
    <scope>NUCLEOTIDE SEQUENCE [LARGE SCALE GENOMIC DNA]</scope>
    <source>
        <strain evidence="10 11">17J57-3</strain>
    </source>
</reference>
<comment type="caution">
    <text evidence="10">The sequence shown here is derived from an EMBL/GenBank/DDBJ whole genome shotgun (WGS) entry which is preliminary data.</text>
</comment>
<evidence type="ECO:0000256" key="5">
    <source>
        <dbReference type="ARBA" id="ARBA00023002"/>
    </source>
</evidence>
<comment type="catalytic activity">
    <reaction evidence="9">
        <text>a 5-methoxy-2-methyl-3-(all-trans-polyprenyl)benzene-1,4-diol + AH2 + O2 = a 3-demethylubiquinol + A + H2O</text>
        <dbReference type="Rhea" id="RHEA:50908"/>
        <dbReference type="Rhea" id="RHEA-COMP:10859"/>
        <dbReference type="Rhea" id="RHEA-COMP:10914"/>
        <dbReference type="ChEBI" id="CHEBI:13193"/>
        <dbReference type="ChEBI" id="CHEBI:15377"/>
        <dbReference type="ChEBI" id="CHEBI:15379"/>
        <dbReference type="ChEBI" id="CHEBI:17499"/>
        <dbReference type="ChEBI" id="CHEBI:84167"/>
        <dbReference type="ChEBI" id="CHEBI:84422"/>
        <dbReference type="EC" id="1.14.99.60"/>
    </reaction>
</comment>
<evidence type="ECO:0000256" key="7">
    <source>
        <dbReference type="ARBA" id="ARBA00023033"/>
    </source>
</evidence>
<dbReference type="EMBL" id="JAAIVB010000079">
    <property type="protein sequence ID" value="NEX64237.1"/>
    <property type="molecule type" value="Genomic_DNA"/>
</dbReference>
<name>A0A6B3SU33_9BURK</name>
<keyword evidence="3 9" id="KW-0831">Ubiquinone biosynthesis</keyword>
<feature type="binding site" evidence="9">
    <location>
        <position position="87"/>
    </location>
    <ligand>
        <name>Fe cation</name>
        <dbReference type="ChEBI" id="CHEBI:24875"/>
        <label>2</label>
    </ligand>
</feature>
<evidence type="ECO:0000313" key="11">
    <source>
        <dbReference type="Proteomes" id="UP000482155"/>
    </source>
</evidence>
<dbReference type="GO" id="GO:0006744">
    <property type="term" value="P:ubiquinone biosynthetic process"/>
    <property type="evidence" value="ECO:0007669"/>
    <property type="project" value="UniProtKB-UniRule"/>
</dbReference>
<dbReference type="EC" id="1.14.99.60" evidence="9"/>
<dbReference type="InterPro" id="IPR012347">
    <property type="entry name" value="Ferritin-like"/>
</dbReference>
<evidence type="ECO:0000256" key="3">
    <source>
        <dbReference type="ARBA" id="ARBA00022688"/>
    </source>
</evidence>
<dbReference type="SUPFAM" id="SSF47240">
    <property type="entry name" value="Ferritin-like"/>
    <property type="match status" value="1"/>
</dbReference>
<feature type="binding site" evidence="9">
    <location>
        <position position="171"/>
    </location>
    <ligand>
        <name>Fe cation</name>
        <dbReference type="ChEBI" id="CHEBI:24875"/>
        <label>2</label>
    </ligand>
</feature>
<dbReference type="UniPathway" id="UPA00232"/>
<dbReference type="GO" id="GO:0005886">
    <property type="term" value="C:plasma membrane"/>
    <property type="evidence" value="ECO:0007669"/>
    <property type="project" value="UniProtKB-SubCell"/>
</dbReference>
<dbReference type="PANTHER" id="PTHR11237">
    <property type="entry name" value="COENZYME Q10 BIOSYNTHESIS PROTEIN 7"/>
    <property type="match status" value="1"/>
</dbReference>
<dbReference type="AlphaFoldDB" id="A0A6B3SU33"/>
<evidence type="ECO:0000256" key="2">
    <source>
        <dbReference type="ARBA" id="ARBA00022475"/>
    </source>
</evidence>
<comment type="cofactor">
    <cofactor evidence="9">
        <name>Fe cation</name>
        <dbReference type="ChEBI" id="CHEBI:24875"/>
    </cofactor>
    <text evidence="9">Binds 2 iron ions per subunit.</text>
</comment>
<dbReference type="CDD" id="cd01042">
    <property type="entry name" value="DMQH"/>
    <property type="match status" value="1"/>
</dbReference>
<evidence type="ECO:0000256" key="1">
    <source>
        <dbReference type="ARBA" id="ARBA00004749"/>
    </source>
</evidence>
<dbReference type="HAMAP" id="MF_01658">
    <property type="entry name" value="COQ7"/>
    <property type="match status" value="1"/>
</dbReference>
<evidence type="ECO:0000256" key="6">
    <source>
        <dbReference type="ARBA" id="ARBA00023004"/>
    </source>
</evidence>
<keyword evidence="7 9" id="KW-0503">Monooxygenase</keyword>
<dbReference type="Proteomes" id="UP000482155">
    <property type="component" value="Unassembled WGS sequence"/>
</dbReference>
<feature type="binding site" evidence="9">
    <location>
        <position position="87"/>
    </location>
    <ligand>
        <name>Fe cation</name>
        <dbReference type="ChEBI" id="CHEBI:24875"/>
        <label>1</label>
    </ligand>
</feature>
<dbReference type="PANTHER" id="PTHR11237:SF4">
    <property type="entry name" value="5-DEMETHOXYUBIQUINONE HYDROXYLASE, MITOCHONDRIAL"/>
    <property type="match status" value="1"/>
</dbReference>
<dbReference type="InterPro" id="IPR047809">
    <property type="entry name" value="COQ7_proteobact"/>
</dbReference>
<dbReference type="Gene3D" id="1.20.1260.10">
    <property type="match status" value="1"/>
</dbReference>
<keyword evidence="5 9" id="KW-0560">Oxidoreductase</keyword>
<dbReference type="GO" id="GO:0046872">
    <property type="term" value="F:metal ion binding"/>
    <property type="evidence" value="ECO:0007669"/>
    <property type="project" value="UniProtKB-KW"/>
</dbReference>
<protein>
    <recommendedName>
        <fullName evidence="9">3-demethoxyubiquinol 3-hydroxylase</fullName>
        <shortName evidence="9">DMQ hydroxylase</shortName>
        <ecNumber evidence="9">1.14.99.60</ecNumber>
    </recommendedName>
    <alternativeName>
        <fullName evidence="9">2-nonaprenyl-3-methyl-6-methoxy-1,4-benzoquinol hydroxylase</fullName>
    </alternativeName>
</protein>
<dbReference type="InterPro" id="IPR009078">
    <property type="entry name" value="Ferritin-like_SF"/>
</dbReference>
<keyword evidence="8 9" id="KW-0472">Membrane</keyword>